<dbReference type="InterPro" id="IPR013785">
    <property type="entry name" value="Aldolase_TIM"/>
</dbReference>
<dbReference type="AlphaFoldDB" id="E7FPE1"/>
<dbReference type="Gene3D" id="3.20.20.70">
    <property type="entry name" value="Aldolase class I"/>
    <property type="match status" value="1"/>
</dbReference>
<reference evidence="2 3" key="1">
    <citation type="submission" date="2011-01" db="EMBL/GenBank/DDBJ databases">
        <authorList>
            <person name="Muzny D."/>
            <person name="Qin X."/>
            <person name="Buhay C."/>
            <person name="Dugan-Rocha S."/>
            <person name="Ding Y."/>
            <person name="Chen G."/>
            <person name="Hawes A."/>
            <person name="Holder M."/>
            <person name="Jhangiani S."/>
            <person name="Johnson A."/>
            <person name="Khan Z."/>
            <person name="Li Z."/>
            <person name="Liu W."/>
            <person name="Liu X."/>
            <person name="Perez L."/>
            <person name="Shen H."/>
            <person name="Wang Q."/>
            <person name="Watt J."/>
            <person name="Xi L."/>
            <person name="Xin Y."/>
            <person name="Zhou J."/>
            <person name="Deng J."/>
            <person name="Jiang H."/>
            <person name="Liu Y."/>
            <person name="Qu J."/>
            <person name="Song X.-Z."/>
            <person name="Zhang L."/>
            <person name="Villasana D."/>
            <person name="Johnson A."/>
            <person name="Liu J."/>
            <person name="Liyanage D."/>
            <person name="Lorensuhewa L."/>
            <person name="Robinson T."/>
            <person name="Song A."/>
            <person name="Song B.-B."/>
            <person name="Dinh H."/>
            <person name="Thornton R."/>
            <person name="Coyle M."/>
            <person name="Francisco L."/>
            <person name="Jackson L."/>
            <person name="Javaid M."/>
            <person name="Korchina V."/>
            <person name="Kovar C."/>
            <person name="Mata R."/>
            <person name="Mathew T."/>
            <person name="Ngo R."/>
            <person name="Nguyen L."/>
            <person name="Nguyen N."/>
            <person name="Okwuonu G."/>
            <person name="Ongeri F."/>
            <person name="Pham C."/>
            <person name="Simmons D."/>
            <person name="Wilczek-Boney K."/>
            <person name="Hale W."/>
            <person name="Jakkamsetti A."/>
            <person name="Pham P."/>
            <person name="Ruth R."/>
            <person name="San Lucas F."/>
            <person name="Warren J."/>
            <person name="Zhang J."/>
            <person name="Zhao Z."/>
            <person name="Zhou C."/>
            <person name="Zhu D."/>
            <person name="Lee S."/>
            <person name="Bess C."/>
            <person name="Blankenburg K."/>
            <person name="Forbes L."/>
            <person name="Fu Q."/>
            <person name="Gubbala S."/>
            <person name="Hirani K."/>
            <person name="Jayaseelan J.C."/>
            <person name="Lara F."/>
            <person name="Munidasa M."/>
            <person name="Palculict T."/>
            <person name="Patil S."/>
            <person name="Pu L.-L."/>
            <person name="Saada N."/>
            <person name="Tang L."/>
            <person name="Weissenberger G."/>
            <person name="Zhu Y."/>
            <person name="Hemphill L."/>
            <person name="Shang Y."/>
            <person name="Youmans B."/>
            <person name="Ayvaz T."/>
            <person name="Ross M."/>
            <person name="Santibanez J."/>
            <person name="Aqrawi P."/>
            <person name="Gross S."/>
            <person name="Joshi V."/>
            <person name="Fowler G."/>
            <person name="Nazareth L."/>
            <person name="Reid J."/>
            <person name="Worley K."/>
            <person name="Petrosino J."/>
            <person name="Highlander S."/>
            <person name="Gibbs R."/>
        </authorList>
    </citation>
    <scope>NUCLEOTIDE SEQUENCE [LARGE SCALE GENOMIC DNA]</scope>
    <source>
        <strain evidence="2 3">ATCC 25644</strain>
    </source>
</reference>
<evidence type="ECO:0000313" key="3">
    <source>
        <dbReference type="Proteomes" id="UP000004099"/>
    </source>
</evidence>
<accession>E7FPE1</accession>
<dbReference type="HOGENOM" id="CLU_094223_0_0_9"/>
<sequence length="279" mass="32437">MLLKHNGEAMKAKHIKCLAVLFSAVTVLLVACCKDSFDYGVFIGDDINQQKKYECYDNIVVDPSSFKSKQVETLKADGKNVYAYLNIGSLENAQPYYKSYEDVLLDRYDGWPDEHWADVTKEKWQRLVVQDRARVYKERGLDGLFIDNTDVYYRYHTPEVYQSLKSMLASLKRQGFKLIVNGGDVFVSETLKDGSAKKLYDGVNQEDVFTTYDFNKKKYGRQAKKNTDYYERYLKQARKAGLDVYIVEYRAGRELSKKIDAYCDRHGYKWYNADGINLN</sequence>
<evidence type="ECO:0000313" key="2">
    <source>
        <dbReference type="EMBL" id="EFZ35183.1"/>
    </source>
</evidence>
<protein>
    <recommendedName>
        <fullName evidence="1">Glycoside-hydrolase family GH114 TIM-barrel domain-containing protein</fullName>
    </recommendedName>
</protein>
<feature type="domain" description="Glycoside-hydrolase family GH114 TIM-barrel" evidence="1">
    <location>
        <begin position="51"/>
        <end position="265"/>
    </location>
</feature>
<dbReference type="SUPFAM" id="SSF51445">
    <property type="entry name" value="(Trans)glycosidases"/>
    <property type="match status" value="1"/>
</dbReference>
<organism evidence="2 3">
    <name type="scientific">Ligilactobacillus ruminis ATCC 25644</name>
    <dbReference type="NCBI Taxonomy" id="525362"/>
    <lineage>
        <taxon>Bacteria</taxon>
        <taxon>Bacillati</taxon>
        <taxon>Bacillota</taxon>
        <taxon>Bacilli</taxon>
        <taxon>Lactobacillales</taxon>
        <taxon>Lactobacillaceae</taxon>
        <taxon>Ligilactobacillus</taxon>
    </lineage>
</organism>
<dbReference type="PANTHER" id="PTHR35882">
    <property type="entry name" value="PELA"/>
    <property type="match status" value="1"/>
</dbReference>
<dbReference type="PROSITE" id="PS51257">
    <property type="entry name" value="PROKAR_LIPOPROTEIN"/>
    <property type="match status" value="1"/>
</dbReference>
<comment type="caution">
    <text evidence="2">The sequence shown here is derived from an EMBL/GenBank/DDBJ whole genome shotgun (WGS) entry which is preliminary data.</text>
</comment>
<evidence type="ECO:0000259" key="1">
    <source>
        <dbReference type="Pfam" id="PF03537"/>
    </source>
</evidence>
<dbReference type="Pfam" id="PF03537">
    <property type="entry name" value="Glyco_hydro_114"/>
    <property type="match status" value="1"/>
</dbReference>
<dbReference type="InterPro" id="IPR017853">
    <property type="entry name" value="GH"/>
</dbReference>
<gene>
    <name evidence="2" type="ORF">HMPREF0542_10768</name>
</gene>
<proteinExistence type="predicted"/>
<dbReference type="EMBL" id="ACGS02000027">
    <property type="protein sequence ID" value="EFZ35183.1"/>
    <property type="molecule type" value="Genomic_DNA"/>
</dbReference>
<dbReference type="Proteomes" id="UP000004099">
    <property type="component" value="Unassembled WGS sequence"/>
</dbReference>
<dbReference type="InterPro" id="IPR004352">
    <property type="entry name" value="GH114_TIM-barrel"/>
</dbReference>
<name>E7FPE1_9LACO</name>
<dbReference type="PANTHER" id="PTHR35882:SF2">
    <property type="entry name" value="PELA"/>
    <property type="match status" value="1"/>
</dbReference>